<dbReference type="InterPro" id="IPR008201">
    <property type="entry name" value="HepT-like"/>
</dbReference>
<keyword evidence="2" id="KW-0540">Nuclease</keyword>
<protein>
    <recommendedName>
        <fullName evidence="6">DUF86 domain-containing protein</fullName>
    </recommendedName>
</protein>
<dbReference type="Proteomes" id="UP000069443">
    <property type="component" value="Unassembled WGS sequence"/>
</dbReference>
<dbReference type="AlphaFoldDB" id="A0A100WCU3"/>
<keyword evidence="1" id="KW-1277">Toxin-antitoxin system</keyword>
<reference evidence="5" key="2">
    <citation type="submission" date="2016-02" db="EMBL/GenBank/DDBJ databases">
        <title>Draft genome sequence of five rapidly growing Mycobacterium species.</title>
        <authorList>
            <person name="Katahira K."/>
            <person name="Gotou Y."/>
            <person name="Iida K."/>
            <person name="Ogura Y."/>
            <person name="Hayashi T."/>
        </authorList>
    </citation>
    <scope>NUCLEOTIDE SEQUENCE [LARGE SCALE GENOMIC DNA]</scope>
    <source>
        <strain evidence="5">JCM15298</strain>
    </source>
</reference>
<evidence type="ECO:0008006" key="6">
    <source>
        <dbReference type="Google" id="ProtNLM"/>
    </source>
</evidence>
<proteinExistence type="predicted"/>
<sequence>MGLNSVQRERICGHLEFGVSRLRDLKASDVPSRAALENVDVLDAVLMKLQGAGESLHGVERAVNPKRKEDSKDPHYLDVRYPSEHWKGARHLRNIISHGYVTVDNDIVWDVIQNHVDGLIADMIAVIRDLSP</sequence>
<gene>
    <name evidence="4" type="ORF">RMCC_2637</name>
</gene>
<dbReference type="GO" id="GO:0004540">
    <property type="term" value="F:RNA nuclease activity"/>
    <property type="evidence" value="ECO:0007669"/>
    <property type="project" value="InterPro"/>
</dbReference>
<dbReference type="GO" id="GO:0016787">
    <property type="term" value="F:hydrolase activity"/>
    <property type="evidence" value="ECO:0007669"/>
    <property type="project" value="UniProtKB-KW"/>
</dbReference>
<comment type="caution">
    <text evidence="4">The sequence shown here is derived from an EMBL/GenBank/DDBJ whole genome shotgun (WGS) entry which is preliminary data.</text>
</comment>
<dbReference type="OrthoDB" id="159782at2"/>
<dbReference type="STRING" id="228230.RMCC_2637"/>
<dbReference type="GO" id="GO:0110001">
    <property type="term" value="C:toxin-antitoxin complex"/>
    <property type="evidence" value="ECO:0007669"/>
    <property type="project" value="InterPro"/>
</dbReference>
<dbReference type="Pfam" id="PF01934">
    <property type="entry name" value="HepT-like"/>
    <property type="match status" value="1"/>
</dbReference>
<evidence type="ECO:0000256" key="2">
    <source>
        <dbReference type="ARBA" id="ARBA00022722"/>
    </source>
</evidence>
<keyword evidence="3" id="KW-0378">Hydrolase</keyword>
<dbReference type="EMBL" id="BCSY01000042">
    <property type="protein sequence ID" value="GAS95671.1"/>
    <property type="molecule type" value="Genomic_DNA"/>
</dbReference>
<evidence type="ECO:0000313" key="4">
    <source>
        <dbReference type="EMBL" id="GAS95671.1"/>
    </source>
</evidence>
<name>A0A100WCU3_MYCCR</name>
<keyword evidence="5" id="KW-1185">Reference proteome</keyword>
<dbReference type="RefSeq" id="WP_084395151.1">
    <property type="nucleotide sequence ID" value="NZ_BCSY01000042.1"/>
</dbReference>
<evidence type="ECO:0000313" key="5">
    <source>
        <dbReference type="Proteomes" id="UP000069443"/>
    </source>
</evidence>
<organism evidence="4 5">
    <name type="scientific">Mycolicibacterium canariasense</name>
    <name type="common">Mycobacterium canariasense</name>
    <dbReference type="NCBI Taxonomy" id="228230"/>
    <lineage>
        <taxon>Bacteria</taxon>
        <taxon>Bacillati</taxon>
        <taxon>Actinomycetota</taxon>
        <taxon>Actinomycetes</taxon>
        <taxon>Mycobacteriales</taxon>
        <taxon>Mycobacteriaceae</taxon>
        <taxon>Mycolicibacterium</taxon>
    </lineage>
</organism>
<evidence type="ECO:0000256" key="3">
    <source>
        <dbReference type="ARBA" id="ARBA00022801"/>
    </source>
</evidence>
<evidence type="ECO:0000256" key="1">
    <source>
        <dbReference type="ARBA" id="ARBA00022649"/>
    </source>
</evidence>
<reference evidence="5" key="1">
    <citation type="journal article" date="2016" name="Genome Announc.">
        <title>Draft Genome Sequences of Five Rapidly Growing Mycobacterium Species, M. thermoresistibile, M. fortuitum subsp. acetamidolyticum, M. canariasense, M. brisbanense, and M. novocastrense.</title>
        <authorList>
            <person name="Katahira K."/>
            <person name="Ogura Y."/>
            <person name="Gotoh Y."/>
            <person name="Hayashi T."/>
        </authorList>
    </citation>
    <scope>NUCLEOTIDE SEQUENCE [LARGE SCALE GENOMIC DNA]</scope>
    <source>
        <strain evidence="5">JCM15298</strain>
    </source>
</reference>
<accession>A0A100WCU3</accession>